<dbReference type="PANTHER" id="PTHR23504">
    <property type="entry name" value="MAJOR FACILITATOR SUPERFAMILY DOMAIN-CONTAINING PROTEIN 10"/>
    <property type="match status" value="1"/>
</dbReference>
<evidence type="ECO:0000256" key="8">
    <source>
        <dbReference type="SAM" id="Phobius"/>
    </source>
</evidence>
<feature type="transmembrane region" description="Helical" evidence="8">
    <location>
        <begin position="377"/>
        <end position="398"/>
    </location>
</feature>
<dbReference type="InterPro" id="IPR001958">
    <property type="entry name" value="Tet-R_TetA/multi-R_MdtG-like"/>
</dbReference>
<dbReference type="STRING" id="1219383.SAMN05421733_101351"/>
<protein>
    <submittedName>
        <fullName evidence="10">MFS transporter, DHA1 family, tetracycline resistance protein</fullName>
    </submittedName>
</protein>
<dbReference type="Gene3D" id="1.20.1250.20">
    <property type="entry name" value="MFS general substrate transporter like domains"/>
    <property type="match status" value="1"/>
</dbReference>
<dbReference type="GO" id="GO:0022857">
    <property type="term" value="F:transmembrane transporter activity"/>
    <property type="evidence" value="ECO:0007669"/>
    <property type="project" value="InterPro"/>
</dbReference>
<accession>A0A1G6GL26</accession>
<dbReference type="PROSITE" id="PS00216">
    <property type="entry name" value="SUGAR_TRANSPORT_1"/>
    <property type="match status" value="1"/>
</dbReference>
<comment type="subcellular location">
    <subcellularLocation>
        <location evidence="2">Membrane</location>
        <topology evidence="2">Multi-pass membrane protein</topology>
    </subcellularLocation>
</comment>
<feature type="transmembrane region" description="Helical" evidence="8">
    <location>
        <begin position="251"/>
        <end position="270"/>
    </location>
</feature>
<dbReference type="EMBL" id="FMYL01000001">
    <property type="protein sequence ID" value="SDB82619.1"/>
    <property type="molecule type" value="Genomic_DNA"/>
</dbReference>
<dbReference type="InterPro" id="IPR020846">
    <property type="entry name" value="MFS_dom"/>
</dbReference>
<evidence type="ECO:0000313" key="10">
    <source>
        <dbReference type="EMBL" id="SDB82619.1"/>
    </source>
</evidence>
<feature type="transmembrane region" description="Helical" evidence="8">
    <location>
        <begin position="162"/>
        <end position="182"/>
    </location>
</feature>
<feature type="transmembrane region" description="Helical" evidence="8">
    <location>
        <begin position="133"/>
        <end position="156"/>
    </location>
</feature>
<evidence type="ECO:0000313" key="11">
    <source>
        <dbReference type="Proteomes" id="UP000242501"/>
    </source>
</evidence>
<dbReference type="SUPFAM" id="SSF103473">
    <property type="entry name" value="MFS general substrate transporter"/>
    <property type="match status" value="1"/>
</dbReference>
<feature type="transmembrane region" description="Helical" evidence="8">
    <location>
        <begin position="7"/>
        <end position="31"/>
    </location>
</feature>
<organism evidence="10 11">
    <name type="scientific">Acinetobacter boissieri</name>
    <dbReference type="NCBI Taxonomy" id="1219383"/>
    <lineage>
        <taxon>Bacteria</taxon>
        <taxon>Pseudomonadati</taxon>
        <taxon>Pseudomonadota</taxon>
        <taxon>Gammaproteobacteria</taxon>
        <taxon>Moraxellales</taxon>
        <taxon>Moraxellaceae</taxon>
        <taxon>Acinetobacter</taxon>
    </lineage>
</organism>
<name>A0A1G6GL26_9GAMM</name>
<evidence type="ECO:0000256" key="7">
    <source>
        <dbReference type="ARBA" id="ARBA00023136"/>
    </source>
</evidence>
<dbReference type="RefSeq" id="WP_092746603.1">
    <property type="nucleotide sequence ID" value="NZ_FMYL01000001.1"/>
</dbReference>
<evidence type="ECO:0000256" key="5">
    <source>
        <dbReference type="ARBA" id="ARBA00022692"/>
    </source>
</evidence>
<dbReference type="InterPro" id="IPR011701">
    <property type="entry name" value="MFS"/>
</dbReference>
<dbReference type="GO" id="GO:0016020">
    <property type="term" value="C:membrane"/>
    <property type="evidence" value="ECO:0007669"/>
    <property type="project" value="UniProtKB-SubCell"/>
</dbReference>
<proteinExistence type="inferred from homology"/>
<dbReference type="PANTHER" id="PTHR23504:SF15">
    <property type="entry name" value="MAJOR FACILITATOR SUPERFAMILY (MFS) PROFILE DOMAIN-CONTAINING PROTEIN"/>
    <property type="match status" value="1"/>
</dbReference>
<evidence type="ECO:0000256" key="3">
    <source>
        <dbReference type="ARBA" id="ARBA00007520"/>
    </source>
</evidence>
<evidence type="ECO:0000259" key="9">
    <source>
        <dbReference type="PROSITE" id="PS50850"/>
    </source>
</evidence>
<feature type="transmembrane region" description="Helical" evidence="8">
    <location>
        <begin position="282"/>
        <end position="300"/>
    </location>
</feature>
<keyword evidence="5 8" id="KW-0812">Transmembrane</keyword>
<evidence type="ECO:0000256" key="6">
    <source>
        <dbReference type="ARBA" id="ARBA00022989"/>
    </source>
</evidence>
<evidence type="ECO:0000256" key="1">
    <source>
        <dbReference type="ARBA" id="ARBA00003279"/>
    </source>
</evidence>
<dbReference type="PROSITE" id="PS50850">
    <property type="entry name" value="MFS"/>
    <property type="match status" value="1"/>
</dbReference>
<comment type="function">
    <text evidence="1">Resistance to tetracycline by an active tetracycline efflux. This is an energy-dependent process that decreases the accumulation of the antibiotic in whole cells. This protein functions as a metal-tetracycline/H(+) antiporter.</text>
</comment>
<keyword evidence="4" id="KW-0813">Transport</keyword>
<feature type="transmembrane region" description="Helical" evidence="8">
    <location>
        <begin position="76"/>
        <end position="93"/>
    </location>
</feature>
<dbReference type="AlphaFoldDB" id="A0A1G6GL26"/>
<keyword evidence="7 8" id="KW-0472">Membrane</keyword>
<evidence type="ECO:0000256" key="2">
    <source>
        <dbReference type="ARBA" id="ARBA00004141"/>
    </source>
</evidence>
<dbReference type="InterPro" id="IPR005829">
    <property type="entry name" value="Sugar_transporter_CS"/>
</dbReference>
<keyword evidence="6 8" id="KW-1133">Transmembrane helix</keyword>
<feature type="transmembrane region" description="Helical" evidence="8">
    <location>
        <begin position="339"/>
        <end position="365"/>
    </location>
</feature>
<feature type="domain" description="Major facilitator superfamily (MFS) profile" evidence="9">
    <location>
        <begin position="6"/>
        <end position="401"/>
    </location>
</feature>
<keyword evidence="11" id="KW-1185">Reference proteome</keyword>
<evidence type="ECO:0000256" key="4">
    <source>
        <dbReference type="ARBA" id="ARBA00022448"/>
    </source>
</evidence>
<dbReference type="InterPro" id="IPR036259">
    <property type="entry name" value="MFS_trans_sf"/>
</dbReference>
<feature type="transmembrane region" description="Helical" evidence="8">
    <location>
        <begin position="43"/>
        <end position="64"/>
    </location>
</feature>
<dbReference type="Proteomes" id="UP000242501">
    <property type="component" value="Unassembled WGS sequence"/>
</dbReference>
<reference evidence="11" key="1">
    <citation type="submission" date="2016-09" db="EMBL/GenBank/DDBJ databases">
        <authorList>
            <person name="Varghese N."/>
            <person name="Submissions S."/>
        </authorList>
    </citation>
    <scope>NUCLEOTIDE SEQUENCE [LARGE SCALE GENOMIC DNA]</scope>
    <source>
        <strain evidence="11">ANC 4422</strain>
    </source>
</reference>
<dbReference type="PRINTS" id="PR01035">
    <property type="entry name" value="TCRTETA"/>
</dbReference>
<gene>
    <name evidence="10" type="ORF">SAMN05421733_101351</name>
</gene>
<feature type="transmembrane region" description="Helical" evidence="8">
    <location>
        <begin position="306"/>
        <end position="327"/>
    </location>
</feature>
<comment type="similarity">
    <text evidence="3">Belongs to the major facilitator superfamily. TCR/Tet family.</text>
</comment>
<feature type="transmembrane region" description="Helical" evidence="8">
    <location>
        <begin position="215"/>
        <end position="239"/>
    </location>
</feature>
<feature type="transmembrane region" description="Helical" evidence="8">
    <location>
        <begin position="99"/>
        <end position="121"/>
    </location>
</feature>
<sequence>MRRDRGQYFILVTVFLDVFGGSIVIPVLPSLVGMLSSSVESKVQWIGVLAASYALMQFLFSPFLGILSDKYGRRPILLISTLILAITELLHAVASSVLLLLLCRILSGMTGATMSVANAYTADSTIPSQRSVAFGRIGAAAGVGFILGPMLGGILGGIDIRFPFYIAAILSFLNFIYGWFVLPRMKPVNPTATLSLTNVSPFHAIRDLVRISGDIAGLVYIIGLNVLAQVMLQSIWVAYTQFKFGWQPEANGMMLLFMGVFGFVISGFLMSKLQNYFGIKTLAMLGLISSAIAFLMYGLSDNGIELYFIATFTCLSAVSMPVLMGALSSKVHPDRQGTVMGTVASINSLAMIIAPLIATTTFSFVTDFSPSDWRVGMTFYMCFAIQIIVIIWAIRYFFGNKESMNI</sequence>
<dbReference type="OrthoDB" id="9764259at2"/>
<dbReference type="Pfam" id="PF07690">
    <property type="entry name" value="MFS_1"/>
    <property type="match status" value="1"/>
</dbReference>